<dbReference type="GO" id="GO:0004888">
    <property type="term" value="F:transmembrane signaling receptor activity"/>
    <property type="evidence" value="ECO:0007669"/>
    <property type="project" value="TreeGrafter"/>
</dbReference>
<feature type="transmembrane region" description="Helical" evidence="1">
    <location>
        <begin position="107"/>
        <end position="126"/>
    </location>
</feature>
<feature type="transmembrane region" description="Helical" evidence="1">
    <location>
        <begin position="297"/>
        <end position="318"/>
    </location>
</feature>
<feature type="transmembrane region" description="Helical" evidence="1">
    <location>
        <begin position="17"/>
        <end position="38"/>
    </location>
</feature>
<evidence type="ECO:0000256" key="1">
    <source>
        <dbReference type="SAM" id="Phobius"/>
    </source>
</evidence>
<feature type="transmembrane region" description="Helical" evidence="1">
    <location>
        <begin position="146"/>
        <end position="168"/>
    </location>
</feature>
<accession>A0A0H5R979</accession>
<dbReference type="InterPro" id="IPR008075">
    <property type="entry name" value="LIMR"/>
</dbReference>
<feature type="transmembrane region" description="Helical" evidence="1">
    <location>
        <begin position="436"/>
        <end position="457"/>
    </location>
</feature>
<dbReference type="GO" id="GO:0007165">
    <property type="term" value="P:signal transduction"/>
    <property type="evidence" value="ECO:0007669"/>
    <property type="project" value="TreeGrafter"/>
</dbReference>
<feature type="transmembrane region" description="Helical" evidence="1">
    <location>
        <begin position="361"/>
        <end position="382"/>
    </location>
</feature>
<dbReference type="EMBL" id="HACM01010241">
    <property type="protein sequence ID" value="CRZ10683.1"/>
    <property type="molecule type" value="Transcribed_RNA"/>
</dbReference>
<proteinExistence type="predicted"/>
<evidence type="ECO:0000313" key="2">
    <source>
        <dbReference type="EMBL" id="CRZ10683.1"/>
    </source>
</evidence>
<protein>
    <submittedName>
        <fullName evidence="2">Uncharacterized protein</fullName>
    </submittedName>
</protein>
<sequence length="493" mass="55560">MEEDISSQISFSTQLKYGVATFLFFTVAYIMSLAYQHIGATGRLNTSRFSGHSILTLPFHLCAFVLALSGLWILLFVSAAAFSASVLKVNYIFFWVEYQFLRASWTGLSWASTVAFFVVFPFAFLYEEAEGLTSQSGFLSRVLETLTIQSLIAISFHGSLAILQFMVTGQPFEAGFLMSGYAFQIPGLLAYLVYFRHGFPRLLRDAYCLFVPWPVPLDSDVLASYEFELEAILQQIEAANRSQKPYIDDYTTRNVLCAGVAEDVLIEDLEKRLHELQTLHSDAVRHRWRCQTVVQNIVACLMSFISILFPIGIAIRAAARCEDFISMIIYRIFNVEIDGMFRKMWRPQISSVVLFISDMSLVMYLFVAVSTAALDSWIFKWAAGLTNHSRSKTQEVLARNTFLLLLCSTLPAVSSLLGLAHVDLGTGFPEPQQYSCLVYCAAFFLLEAIAVCEMIGVPIKRSVLLVIRIAWFLCCCCLRCKRQAGSPKKIKRK</sequence>
<feature type="transmembrane region" description="Helical" evidence="1">
    <location>
        <begin position="174"/>
        <end position="194"/>
    </location>
</feature>
<dbReference type="PANTHER" id="PTHR12625:SF0">
    <property type="entry name" value="PROTEIN LILIPOD"/>
    <property type="match status" value="1"/>
</dbReference>
<feature type="transmembrane region" description="Helical" evidence="1">
    <location>
        <begin position="59"/>
        <end position="87"/>
    </location>
</feature>
<name>A0A0H5R979_9EUKA</name>
<reference evidence="2" key="1">
    <citation type="submission" date="2015-04" db="EMBL/GenBank/DDBJ databases">
        <title>The genome sequence of the plant pathogenic Rhizarian Plasmodiophora brassicae reveals insights in its biotrophic life cycle and the origin of chitin synthesis.</title>
        <authorList>
            <person name="Schwelm A."/>
            <person name="Fogelqvist J."/>
            <person name="Knaust A."/>
            <person name="Julke S."/>
            <person name="Lilja T."/>
            <person name="Dhandapani V."/>
            <person name="Bonilla-Rosso G."/>
            <person name="Karlsson M."/>
            <person name="Shevchenko A."/>
            <person name="Choi S.R."/>
            <person name="Kim H.G."/>
            <person name="Park J.Y."/>
            <person name="Lim Y.P."/>
            <person name="Ludwig-Muller J."/>
            <person name="Dixelius C."/>
        </authorList>
    </citation>
    <scope>NUCLEOTIDE SEQUENCE</scope>
    <source>
        <tissue evidence="2">Potato root galls</tissue>
    </source>
</reference>
<keyword evidence="1" id="KW-0812">Transmembrane</keyword>
<feature type="transmembrane region" description="Helical" evidence="1">
    <location>
        <begin position="402"/>
        <end position="424"/>
    </location>
</feature>
<keyword evidence="1" id="KW-0472">Membrane</keyword>
<dbReference type="AlphaFoldDB" id="A0A0H5R979"/>
<organism evidence="2">
    <name type="scientific">Spongospora subterranea</name>
    <dbReference type="NCBI Taxonomy" id="70186"/>
    <lineage>
        <taxon>Eukaryota</taxon>
        <taxon>Sar</taxon>
        <taxon>Rhizaria</taxon>
        <taxon>Endomyxa</taxon>
        <taxon>Phytomyxea</taxon>
        <taxon>Plasmodiophorida</taxon>
        <taxon>Plasmodiophoridae</taxon>
        <taxon>Spongospora</taxon>
    </lineage>
</organism>
<dbReference type="GO" id="GO:0005886">
    <property type="term" value="C:plasma membrane"/>
    <property type="evidence" value="ECO:0007669"/>
    <property type="project" value="TreeGrafter"/>
</dbReference>
<keyword evidence="1" id="KW-1133">Transmembrane helix</keyword>
<dbReference type="PANTHER" id="PTHR12625">
    <property type="entry name" value="LIPOCALIN-1 INTERACTING MEMBRANE RECEPTOR LIMR"/>
    <property type="match status" value="1"/>
</dbReference>